<dbReference type="OrthoDB" id="5976246at2759"/>
<reference evidence="1" key="1">
    <citation type="submission" date="2023-01" db="EMBL/GenBank/DDBJ databases">
        <title>Genome assembly of the deep-sea coral Lophelia pertusa.</title>
        <authorList>
            <person name="Herrera S."/>
            <person name="Cordes E."/>
        </authorList>
    </citation>
    <scope>NUCLEOTIDE SEQUENCE</scope>
    <source>
        <strain evidence="1">USNM1676648</strain>
        <tissue evidence="1">Polyp</tissue>
    </source>
</reference>
<evidence type="ECO:0000313" key="2">
    <source>
        <dbReference type="Proteomes" id="UP001163046"/>
    </source>
</evidence>
<organism evidence="1 2">
    <name type="scientific">Desmophyllum pertusum</name>
    <dbReference type="NCBI Taxonomy" id="174260"/>
    <lineage>
        <taxon>Eukaryota</taxon>
        <taxon>Metazoa</taxon>
        <taxon>Cnidaria</taxon>
        <taxon>Anthozoa</taxon>
        <taxon>Hexacorallia</taxon>
        <taxon>Scleractinia</taxon>
        <taxon>Caryophylliina</taxon>
        <taxon>Caryophylliidae</taxon>
        <taxon>Desmophyllum</taxon>
    </lineage>
</organism>
<comment type="caution">
    <text evidence="1">The sequence shown here is derived from an EMBL/GenBank/DDBJ whole genome shotgun (WGS) entry which is preliminary data.</text>
</comment>
<dbReference type="EMBL" id="MU827789">
    <property type="protein sequence ID" value="KAJ7331200.1"/>
    <property type="molecule type" value="Genomic_DNA"/>
</dbReference>
<proteinExistence type="predicted"/>
<sequence length="176" mass="19610">MKTDGGGWTLVWSYKFTDYEPFNTGPNAVTPRANWSVNNDENVPVSTTPPMNETDYNAIDFQLWREFGKEILIKSNINNWLVCSPDTGSLVEWQDGNVICKIVKRVNNLCPDGPPPTDFKGAGHCGPRLKGGVGDKLYYYFDGCTGKHFPTHDPCGQNADNALKNVENPHGNIFVR</sequence>
<accession>A0A9W9YBN7</accession>
<dbReference type="AlphaFoldDB" id="A0A9W9YBN7"/>
<gene>
    <name evidence="1" type="ORF">OS493_019980</name>
</gene>
<keyword evidence="2" id="KW-1185">Reference proteome</keyword>
<dbReference type="Proteomes" id="UP001163046">
    <property type="component" value="Unassembled WGS sequence"/>
</dbReference>
<evidence type="ECO:0008006" key="3">
    <source>
        <dbReference type="Google" id="ProtNLM"/>
    </source>
</evidence>
<evidence type="ECO:0000313" key="1">
    <source>
        <dbReference type="EMBL" id="KAJ7331200.1"/>
    </source>
</evidence>
<name>A0A9W9YBN7_9CNID</name>
<protein>
    <recommendedName>
        <fullName evidence="3">Fibrinogen C-terminal domain-containing protein</fullName>
    </recommendedName>
</protein>